<dbReference type="RefSeq" id="WP_245654642.1">
    <property type="nucleotide sequence ID" value="NZ_FMWO01000024.1"/>
</dbReference>
<protein>
    <submittedName>
        <fullName evidence="2">Uncharacterized protein</fullName>
    </submittedName>
</protein>
<dbReference type="Proteomes" id="UP000198729">
    <property type="component" value="Unassembled WGS sequence"/>
</dbReference>
<proteinExistence type="predicted"/>
<evidence type="ECO:0000256" key="1">
    <source>
        <dbReference type="SAM" id="SignalP"/>
    </source>
</evidence>
<keyword evidence="3" id="KW-1185">Reference proteome</keyword>
<sequence length="126" mass="14034">MRHMCRFFTVNSVVLALCVSLLANGLASAFHGEVFMHELGHNHQHILSTAETAHAEHPYNEFSDDKNLDLSAHICFSTVHQPIVFTKLPLIPTVTGKEILSTSITFQIPKSIPDSPFRPPRSIFPS</sequence>
<evidence type="ECO:0000313" key="3">
    <source>
        <dbReference type="Proteomes" id="UP000198729"/>
    </source>
</evidence>
<feature type="signal peptide" evidence="1">
    <location>
        <begin position="1"/>
        <end position="29"/>
    </location>
</feature>
<keyword evidence="1" id="KW-0732">Signal</keyword>
<feature type="chain" id="PRO_5011700676" evidence="1">
    <location>
        <begin position="30"/>
        <end position="126"/>
    </location>
</feature>
<reference evidence="2 3" key="1">
    <citation type="submission" date="2016-10" db="EMBL/GenBank/DDBJ databases">
        <authorList>
            <person name="de Groot N.N."/>
        </authorList>
    </citation>
    <scope>NUCLEOTIDE SEQUENCE [LARGE SCALE GENOMIC DNA]</scope>
    <source>
        <strain evidence="2">1</strain>
    </source>
</reference>
<organism evidence="2 3">
    <name type="scientific">Nitrosomonas mobilis</name>
    <dbReference type="NCBI Taxonomy" id="51642"/>
    <lineage>
        <taxon>Bacteria</taxon>
        <taxon>Pseudomonadati</taxon>
        <taxon>Pseudomonadota</taxon>
        <taxon>Betaproteobacteria</taxon>
        <taxon>Nitrosomonadales</taxon>
        <taxon>Nitrosomonadaceae</taxon>
        <taxon>Nitrosomonas</taxon>
    </lineage>
</organism>
<dbReference type="AlphaFoldDB" id="A0A1G5SBH3"/>
<accession>A0A1G5SBH3</accession>
<name>A0A1G5SBH3_9PROT</name>
<evidence type="ECO:0000313" key="2">
    <source>
        <dbReference type="EMBL" id="SCZ84512.1"/>
    </source>
</evidence>
<dbReference type="EMBL" id="FMWO01000024">
    <property type="protein sequence ID" value="SCZ84512.1"/>
    <property type="molecule type" value="Genomic_DNA"/>
</dbReference>
<gene>
    <name evidence="2" type="ORF">NSMM_190029</name>
</gene>